<feature type="compositionally biased region" description="Acidic residues" evidence="9">
    <location>
        <begin position="589"/>
        <end position="604"/>
    </location>
</feature>
<dbReference type="Pfam" id="PF15539">
    <property type="entry name" value="CAF1-p150_C2"/>
    <property type="match status" value="1"/>
</dbReference>
<dbReference type="PANTHER" id="PTHR15272:SF0">
    <property type="entry name" value="CHROMATIN ASSEMBLY FACTOR 1 SUBUNIT A"/>
    <property type="match status" value="1"/>
</dbReference>
<feature type="domain" description="Chromatin assembly factor 1 subunit p150 N-terminal" evidence="13">
    <location>
        <begin position="16"/>
        <end position="135"/>
    </location>
</feature>
<evidence type="ECO:0000259" key="12">
    <source>
        <dbReference type="Pfam" id="PF15539"/>
    </source>
</evidence>
<evidence type="ECO:0000256" key="3">
    <source>
        <dbReference type="ARBA" id="ARBA00022705"/>
    </source>
</evidence>
<dbReference type="GO" id="GO:0005634">
    <property type="term" value="C:nucleus"/>
    <property type="evidence" value="ECO:0007669"/>
    <property type="project" value="UniProtKB-SubCell"/>
</dbReference>
<comment type="similarity">
    <text evidence="2">Belongs to the CHAF1A family.</text>
</comment>
<evidence type="ECO:0000256" key="7">
    <source>
        <dbReference type="ARBA" id="ARBA00023242"/>
    </source>
</evidence>
<feature type="region of interest" description="Disordered" evidence="9">
    <location>
        <begin position="570"/>
        <end position="635"/>
    </location>
</feature>
<dbReference type="InterPro" id="IPR022043">
    <property type="entry name" value="CAF1A_DD"/>
</dbReference>
<dbReference type="AlphaFoldDB" id="A0AAD1S699"/>
<proteinExistence type="inferred from homology"/>
<feature type="domain" description="Chromatin assembly factor 1 p150 subunit acidic region" evidence="10">
    <location>
        <begin position="293"/>
        <end position="428"/>
    </location>
</feature>
<dbReference type="Pfam" id="PF15557">
    <property type="entry name" value="CAF1-p150_N"/>
    <property type="match status" value="1"/>
</dbReference>
<keyword evidence="3" id="KW-0235">DNA replication</keyword>
<keyword evidence="15" id="KW-1185">Reference proteome</keyword>
<evidence type="ECO:0000259" key="11">
    <source>
        <dbReference type="Pfam" id="PF12253"/>
    </source>
</evidence>
<evidence type="ECO:0000256" key="9">
    <source>
        <dbReference type="SAM" id="MobiDB-lite"/>
    </source>
</evidence>
<organism evidence="14 15">
    <name type="scientific">Pelobates cultripes</name>
    <name type="common">Western spadefoot toad</name>
    <dbReference type="NCBI Taxonomy" id="61616"/>
    <lineage>
        <taxon>Eukaryota</taxon>
        <taxon>Metazoa</taxon>
        <taxon>Chordata</taxon>
        <taxon>Craniata</taxon>
        <taxon>Vertebrata</taxon>
        <taxon>Euteleostomi</taxon>
        <taxon>Amphibia</taxon>
        <taxon>Batrachia</taxon>
        <taxon>Anura</taxon>
        <taxon>Pelobatoidea</taxon>
        <taxon>Pelobatidae</taxon>
        <taxon>Pelobates</taxon>
    </lineage>
</organism>
<evidence type="ECO:0000256" key="2">
    <source>
        <dbReference type="ARBA" id="ARBA00006913"/>
    </source>
</evidence>
<accession>A0AAD1S699</accession>
<feature type="compositionally biased region" description="Low complexity" evidence="9">
    <location>
        <begin position="237"/>
        <end position="251"/>
    </location>
</feature>
<feature type="compositionally biased region" description="Low complexity" evidence="9">
    <location>
        <begin position="151"/>
        <end position="166"/>
    </location>
</feature>
<evidence type="ECO:0000256" key="6">
    <source>
        <dbReference type="ARBA" id="ARBA00023204"/>
    </source>
</evidence>
<evidence type="ECO:0000256" key="8">
    <source>
        <dbReference type="ARBA" id="ARBA00023306"/>
    </source>
</evidence>
<dbReference type="GO" id="GO:0006281">
    <property type="term" value="P:DNA repair"/>
    <property type="evidence" value="ECO:0007669"/>
    <property type="project" value="UniProtKB-KW"/>
</dbReference>
<feature type="domain" description="Chromatin assembly factor 1 subunit p150 C-terminal" evidence="12">
    <location>
        <begin position="638"/>
        <end position="893"/>
    </location>
</feature>
<keyword evidence="7" id="KW-0539">Nucleus</keyword>
<feature type="region of interest" description="Disordered" evidence="9">
    <location>
        <begin position="1"/>
        <end position="70"/>
    </location>
</feature>
<evidence type="ECO:0000256" key="1">
    <source>
        <dbReference type="ARBA" id="ARBA00004123"/>
    </source>
</evidence>
<reference evidence="14" key="1">
    <citation type="submission" date="2022-03" db="EMBL/GenBank/DDBJ databases">
        <authorList>
            <person name="Alioto T."/>
            <person name="Alioto T."/>
            <person name="Gomez Garrido J."/>
        </authorList>
    </citation>
    <scope>NUCLEOTIDE SEQUENCE</scope>
</reference>
<keyword evidence="6" id="KW-0234">DNA repair</keyword>
<evidence type="ECO:0000256" key="4">
    <source>
        <dbReference type="ARBA" id="ARBA00022763"/>
    </source>
</evidence>
<dbReference type="InterPro" id="IPR021644">
    <property type="entry name" value="CAF-1_p150_acidic"/>
</dbReference>
<feature type="compositionally biased region" description="Basic and acidic residues" evidence="9">
    <location>
        <begin position="46"/>
        <end position="57"/>
    </location>
</feature>
<feature type="compositionally biased region" description="Basic and acidic residues" evidence="9">
    <location>
        <begin position="262"/>
        <end position="271"/>
    </location>
</feature>
<dbReference type="GO" id="GO:0006260">
    <property type="term" value="P:DNA replication"/>
    <property type="evidence" value="ECO:0007669"/>
    <property type="project" value="UniProtKB-KW"/>
</dbReference>
<comment type="subcellular location">
    <subcellularLocation>
        <location evidence="1">Nucleus</location>
    </subcellularLocation>
</comment>
<keyword evidence="4" id="KW-0227">DNA damage</keyword>
<evidence type="ECO:0000259" key="10">
    <source>
        <dbReference type="Pfam" id="PF11600"/>
    </source>
</evidence>
<feature type="compositionally biased region" description="Low complexity" evidence="9">
    <location>
        <begin position="743"/>
        <end position="755"/>
    </location>
</feature>
<sequence>MPGKGGPGAATDRKTGSPAVMKSSSRAASKKMVQARLPFKRLNPAPKEKDELLEGKKVKITQKDSPPTSLHLCDTSMEDLENNCDAETEAVHQFPKAINGKGPLDNYLKKTLKVSLVQCPITIDLTDDSNSGVNEQSCIVEESRTLLANGTTPQNNPSSPTPSTQTEKCNVSVNALEQGESTELPGTLTVLSPPVNLQELPDSQYIKMVSPDKDATNLCSKSLLKEVSDSSEEDDSPIPSSNCSPVSASSSETQASPQEKNLSPRELKSPSHEVIMQKGTTEKKIKDKEQPERKLKLQAERKERERAREEAKAAKERVKEEAKKKRDEEREQKEKEKREKKEREDKEKAEKLRIKEEKKKEKLEALEAKQEEKRKKEEEKRVKEEEKRMKAEKAEIRRFFHKPKIQHTPKTFASSCGKFAPFEIKKNMAVAPLCRVAFESEASEQLDKFLQDQNSKLSFLSEIKTRKPRRMGRTLVPQVSVLSSDMMESEVDEVQILEDPEVVLDGTFMHESLVNQNPVPERRKFGRMKLLQFCDNYRPAYWGTWNRMSSEISARKPLAQDKKLLDYEMDSDEEWEEEEPGESLSHSEGDDDDEPKEDEEDDDGFFVPHGYLSEDEGGASDEDRRDPENQKVQQRLKAKEWDELQTKGKRIRVLQPVVVGCIWQGSSAAEIRRLLRFSVCVLESPPAEDDLAQENSCSRNSKDRQILSQLLPLLHGNVNGSKIIIHEFQEYCRQGLFSEGETSSTSVGVTSNSNSPNTAQQTPNITVPSKACLKRLISENSVYEKRPDHRMCWYVHSEVLKTFEQENLPVPCQWTYITQNYSSREDCGVSAGSVHSTPVSSKRKSAGSMPITKFMKKAKETVDVMETDGFQADTEEEDEEDCMIVDEQESKDVATSTLLNLEITRDDGAVPASCQA</sequence>
<dbReference type="InterPro" id="IPR029105">
    <property type="entry name" value="CAF1-p150_C2"/>
</dbReference>
<evidence type="ECO:0000256" key="5">
    <source>
        <dbReference type="ARBA" id="ARBA00023186"/>
    </source>
</evidence>
<evidence type="ECO:0000313" key="14">
    <source>
        <dbReference type="EMBL" id="CAH2292293.1"/>
    </source>
</evidence>
<dbReference type="EMBL" id="OW240916">
    <property type="protein sequence ID" value="CAH2292293.1"/>
    <property type="molecule type" value="Genomic_DNA"/>
</dbReference>
<dbReference type="Proteomes" id="UP001295444">
    <property type="component" value="Chromosome 05"/>
</dbReference>
<keyword evidence="8" id="KW-0131">Cell cycle</keyword>
<feature type="region of interest" description="Disordered" evidence="9">
    <location>
        <begin position="147"/>
        <end position="167"/>
    </location>
</feature>
<gene>
    <name evidence="14" type="ORF">PECUL_23A050323</name>
</gene>
<protein>
    <submittedName>
        <fullName evidence="14">Chromatin assembly factor 1 subunit A</fullName>
    </submittedName>
</protein>
<name>A0AAD1S699_PELCU</name>
<evidence type="ECO:0000313" key="15">
    <source>
        <dbReference type="Proteomes" id="UP001295444"/>
    </source>
</evidence>
<feature type="domain" description="Chromatin assembly factor 1 subunit A dimerization" evidence="11">
    <location>
        <begin position="529"/>
        <end position="601"/>
    </location>
</feature>
<evidence type="ECO:0000259" key="13">
    <source>
        <dbReference type="Pfam" id="PF15557"/>
    </source>
</evidence>
<keyword evidence="5" id="KW-0143">Chaperone</keyword>
<dbReference type="GO" id="GO:0006334">
    <property type="term" value="P:nucleosome assembly"/>
    <property type="evidence" value="ECO:0007669"/>
    <property type="project" value="TreeGrafter"/>
</dbReference>
<dbReference type="PANTHER" id="PTHR15272">
    <property type="entry name" value="CHROMATIN ASSEMBLY FACTOR 1 SUBUNIT A CAF-1 SUBUNIT A"/>
    <property type="match status" value="1"/>
</dbReference>
<feature type="compositionally biased region" description="Low complexity" evidence="9">
    <location>
        <begin position="19"/>
        <end position="32"/>
    </location>
</feature>
<dbReference type="Pfam" id="PF12253">
    <property type="entry name" value="CAF1A_dimeriz"/>
    <property type="match status" value="1"/>
</dbReference>
<dbReference type="Pfam" id="PF11600">
    <property type="entry name" value="CAF1A_acidic"/>
    <property type="match status" value="1"/>
</dbReference>
<feature type="compositionally biased region" description="Basic and acidic residues" evidence="9">
    <location>
        <begin position="280"/>
        <end position="387"/>
    </location>
</feature>
<dbReference type="InterPro" id="IPR029091">
    <property type="entry name" value="CAF1_p150_N"/>
</dbReference>
<feature type="region of interest" description="Disordered" evidence="9">
    <location>
        <begin position="226"/>
        <end position="387"/>
    </location>
</feature>
<dbReference type="GO" id="GO:0033186">
    <property type="term" value="C:CAF-1 complex"/>
    <property type="evidence" value="ECO:0007669"/>
    <property type="project" value="TreeGrafter"/>
</dbReference>
<feature type="compositionally biased region" description="Polar residues" evidence="9">
    <location>
        <begin position="252"/>
        <end position="261"/>
    </location>
</feature>
<feature type="region of interest" description="Disordered" evidence="9">
    <location>
        <begin position="743"/>
        <end position="764"/>
    </location>
</feature>
<feature type="compositionally biased region" description="Acidic residues" evidence="9">
    <location>
        <begin position="570"/>
        <end position="581"/>
    </location>
</feature>